<reference evidence="2" key="1">
    <citation type="submission" date="2020-11" db="EMBL/GenBank/DDBJ databases">
        <title>Sequencing the genomes of 1000 actinobacteria strains.</title>
        <authorList>
            <person name="Klenk H.-P."/>
        </authorList>
    </citation>
    <scope>NUCLEOTIDE SEQUENCE</scope>
    <source>
        <strain evidence="2">DSM 45356</strain>
    </source>
</reference>
<accession>A0A8J7GRB9</accession>
<dbReference type="InterPro" id="IPR050469">
    <property type="entry name" value="Diguanylate_Cyclase"/>
</dbReference>
<dbReference type="SUPFAM" id="SSF55073">
    <property type="entry name" value="Nucleotide cyclase"/>
    <property type="match status" value="1"/>
</dbReference>
<dbReference type="Proteomes" id="UP000622552">
    <property type="component" value="Unassembled WGS sequence"/>
</dbReference>
<dbReference type="CDD" id="cd01949">
    <property type="entry name" value="GGDEF"/>
    <property type="match status" value="1"/>
</dbReference>
<dbReference type="GO" id="GO:0043709">
    <property type="term" value="P:cell adhesion involved in single-species biofilm formation"/>
    <property type="evidence" value="ECO:0007669"/>
    <property type="project" value="TreeGrafter"/>
</dbReference>
<dbReference type="PANTHER" id="PTHR45138:SF9">
    <property type="entry name" value="DIGUANYLATE CYCLASE DGCM-RELATED"/>
    <property type="match status" value="1"/>
</dbReference>
<dbReference type="EMBL" id="JADOUF010000001">
    <property type="protein sequence ID" value="MBG6136753.1"/>
    <property type="molecule type" value="Genomic_DNA"/>
</dbReference>
<dbReference type="GO" id="GO:0052621">
    <property type="term" value="F:diguanylate cyclase activity"/>
    <property type="evidence" value="ECO:0007669"/>
    <property type="project" value="TreeGrafter"/>
</dbReference>
<name>A0A8J7GRB9_9ACTN</name>
<dbReference type="PROSITE" id="PS50887">
    <property type="entry name" value="GGDEF"/>
    <property type="match status" value="1"/>
</dbReference>
<keyword evidence="3" id="KW-1185">Reference proteome</keyword>
<dbReference type="SMART" id="SM00267">
    <property type="entry name" value="GGDEF"/>
    <property type="match status" value="1"/>
</dbReference>
<dbReference type="InterPro" id="IPR029787">
    <property type="entry name" value="Nucleotide_cyclase"/>
</dbReference>
<dbReference type="RefSeq" id="WP_307788887.1">
    <property type="nucleotide sequence ID" value="NZ_BONS01000016.1"/>
</dbReference>
<gene>
    <name evidence="2" type="ORF">IW245_002947</name>
</gene>
<dbReference type="GO" id="GO:0005886">
    <property type="term" value="C:plasma membrane"/>
    <property type="evidence" value="ECO:0007669"/>
    <property type="project" value="TreeGrafter"/>
</dbReference>
<dbReference type="PANTHER" id="PTHR45138">
    <property type="entry name" value="REGULATORY COMPONENTS OF SENSORY TRANSDUCTION SYSTEM"/>
    <property type="match status" value="1"/>
</dbReference>
<evidence type="ECO:0000313" key="2">
    <source>
        <dbReference type="EMBL" id="MBG6136753.1"/>
    </source>
</evidence>
<dbReference type="NCBIfam" id="TIGR00254">
    <property type="entry name" value="GGDEF"/>
    <property type="match status" value="1"/>
</dbReference>
<dbReference type="Pfam" id="PF00990">
    <property type="entry name" value="GGDEF"/>
    <property type="match status" value="1"/>
</dbReference>
<protein>
    <submittedName>
        <fullName evidence="2">Diguanylate cyclase (GGDEF)-like protein</fullName>
    </submittedName>
</protein>
<comment type="caution">
    <text evidence="2">The sequence shown here is derived from an EMBL/GenBank/DDBJ whole genome shotgun (WGS) entry which is preliminary data.</text>
</comment>
<dbReference type="InterPro" id="IPR000160">
    <property type="entry name" value="GGDEF_dom"/>
</dbReference>
<sequence>MARGTDGPVVDAEWASFRGLMGEGRLAEVIALADRVVAESMDPHRTAQALNQKLAAYLNMGHPAGHGALLDQMQAALVEAPDPRLVGQFHILSGMIACELGSTGTAVTHAVQAERALLRMPDTTLGAVDAWHDLCVVYTAIGFYAEAMTARQHAARVCAAAGLGPAAAACTASQVGAAIDLDHRGDTEGCVRGLRALVLASRAIVAEIQGFERAFLYYAVRRLAALDQQVDLPVPLAFGTSTDRNVANVLAAAAVCDAIGAGATDTAVELLERSPQISDTMGVVEPVRLRSLALARGGDFAGALAAERAMARMVTVEDRRLRELFTDSVGARLDQDKLRRVAAQYANAASTDPLTGLPNRRRISAFLADLTRRGAGAMIGALDLDGFKAVNDTHGHPAGDVVLQRIAGVFGRMVRQGDLLARYGGDEFVVILPGASAEEAVEIGGRIRAAVDAEDWSELVPGTPVSVSVGWAALSGDGRAGLRAADEALYRAKRARPAAGPAIS</sequence>
<organism evidence="2 3">
    <name type="scientific">Longispora fulva</name>
    <dbReference type="NCBI Taxonomy" id="619741"/>
    <lineage>
        <taxon>Bacteria</taxon>
        <taxon>Bacillati</taxon>
        <taxon>Actinomycetota</taxon>
        <taxon>Actinomycetes</taxon>
        <taxon>Micromonosporales</taxon>
        <taxon>Micromonosporaceae</taxon>
        <taxon>Longispora</taxon>
    </lineage>
</organism>
<feature type="domain" description="GGDEF" evidence="1">
    <location>
        <begin position="375"/>
        <end position="504"/>
    </location>
</feature>
<proteinExistence type="predicted"/>
<dbReference type="Gene3D" id="3.30.70.270">
    <property type="match status" value="1"/>
</dbReference>
<dbReference type="GO" id="GO:1902201">
    <property type="term" value="P:negative regulation of bacterial-type flagellum-dependent cell motility"/>
    <property type="evidence" value="ECO:0007669"/>
    <property type="project" value="TreeGrafter"/>
</dbReference>
<evidence type="ECO:0000313" key="3">
    <source>
        <dbReference type="Proteomes" id="UP000622552"/>
    </source>
</evidence>
<dbReference type="InterPro" id="IPR043128">
    <property type="entry name" value="Rev_trsase/Diguanyl_cyclase"/>
</dbReference>
<evidence type="ECO:0000259" key="1">
    <source>
        <dbReference type="PROSITE" id="PS50887"/>
    </source>
</evidence>
<dbReference type="AlphaFoldDB" id="A0A8J7GRB9"/>